<dbReference type="PANTHER" id="PTHR11640:SF31">
    <property type="entry name" value="IRREGULAR CHIASM C-ROUGHEST PROTEIN-RELATED"/>
    <property type="match status" value="1"/>
</dbReference>
<dbReference type="AlphaFoldDB" id="A0AAW0UBB4"/>
<sequence length="811" mass="89021">MDASPQQISIFFNMDTFSFLAVEFNRKLARTRWKRPSLTTTLLVYLTVTSALVTIACGEQRFVQQPQNVTVKHGESVTLPCKIADRRGAVQWTKDGFGLGTDKDLLGFSRYRMNVDDAAGVYNLHIQPVLVEDDARYQCQVGGAEGERHLKSATATLTVHFPPTDSPDQVYLDTGSPMEATSGSPVRITCEAGLSAPASEIKWYMNGKEGVDGGKVNTTKTPQLNSILVAVKSRLDLTPEKNHHQANISCEVRHKALETPIVRNVVMSVKYPPEPSITVDSAKIQEKDDVMFKCKAEANPPTLRYRWEVNGVAVVGDHTAHYLMPRVDRSSNGAKVACIAANDIGTNRAEHTLSVQYAPRFKTEPEDQDADNGKNLTLTCNVDGNPPPEIVWLHEEGKKVINLGSRMTFTVTSETVGTYHCRAAVTGFPEESRSMRVYMRGAPMVVDTAEQFGMEGDDVKVECVVEGMPRPDRVEWAKGRRPLDTNSSRYTALTEAVRGGLKATLVVRDAEEADFGEYNCTARNKYGTHTGVIFLKRQQSLPLVTTLVAIIGGIVFLVVVVVVIVLFKKKGRTYKDPGLEKNSMRSSDLSSTHDSVLKVETRTATGSDLSPSEEEDYSSHDDWESGDGCGVRRPPLPRDPLRYSAVDYSDTVFPLKDHPNNNTSGGYIKYYSRDYDPPPPPPLSFNRNSIYTTSQGGGAALNNVDPRYSAAYGNPYLRVPSRTGTQGLYGSSGGLDTVTGGVPQSPQPSLFVTGASQPHIMNNNNNNNTLNNTSAIYGQNRNNLRLSANLNNQYITMPQGDGRNSVHGTHI</sequence>
<dbReference type="InterPro" id="IPR013162">
    <property type="entry name" value="CD80_C2-set"/>
</dbReference>
<dbReference type="Pfam" id="PF07679">
    <property type="entry name" value="I-set"/>
    <property type="match status" value="2"/>
</dbReference>
<protein>
    <recommendedName>
        <fullName evidence="8">Ig-like domain-containing protein</fullName>
    </recommendedName>
</protein>
<keyword evidence="3" id="KW-1015">Disulfide bond</keyword>
<accession>A0AAW0UBB4</accession>
<feature type="domain" description="Ig-like" evidence="8">
    <location>
        <begin position="167"/>
        <end position="268"/>
    </location>
</feature>
<evidence type="ECO:0000256" key="1">
    <source>
        <dbReference type="ARBA" id="ARBA00004479"/>
    </source>
</evidence>
<dbReference type="CDD" id="cd00098">
    <property type="entry name" value="IgC1"/>
    <property type="match status" value="1"/>
</dbReference>
<keyword evidence="5" id="KW-0393">Immunoglobulin domain</keyword>
<keyword evidence="4" id="KW-0325">Glycoprotein</keyword>
<evidence type="ECO:0000256" key="2">
    <source>
        <dbReference type="ARBA" id="ARBA00023136"/>
    </source>
</evidence>
<dbReference type="InterPro" id="IPR051275">
    <property type="entry name" value="Cell_adhesion_signaling"/>
</dbReference>
<keyword evidence="7" id="KW-0812">Transmembrane</keyword>
<feature type="domain" description="Ig-like" evidence="8">
    <location>
        <begin position="36"/>
        <end position="158"/>
    </location>
</feature>
<dbReference type="EMBL" id="JARAKH010000016">
    <property type="protein sequence ID" value="KAK8396123.1"/>
    <property type="molecule type" value="Genomic_DNA"/>
</dbReference>
<dbReference type="SUPFAM" id="SSF48726">
    <property type="entry name" value="Immunoglobulin"/>
    <property type="match status" value="4"/>
</dbReference>
<dbReference type="InterPro" id="IPR013098">
    <property type="entry name" value="Ig_I-set"/>
</dbReference>
<evidence type="ECO:0000256" key="3">
    <source>
        <dbReference type="ARBA" id="ARBA00023157"/>
    </source>
</evidence>
<evidence type="ECO:0000259" key="8">
    <source>
        <dbReference type="PROSITE" id="PS50835"/>
    </source>
</evidence>
<evidence type="ECO:0000256" key="4">
    <source>
        <dbReference type="ARBA" id="ARBA00023180"/>
    </source>
</evidence>
<dbReference type="PANTHER" id="PTHR11640">
    <property type="entry name" value="NEPHRIN"/>
    <property type="match status" value="1"/>
</dbReference>
<dbReference type="Pfam" id="PF08205">
    <property type="entry name" value="C2-set_2"/>
    <property type="match status" value="1"/>
</dbReference>
<name>A0AAW0UBB4_SCYPA</name>
<evidence type="ECO:0000256" key="7">
    <source>
        <dbReference type="SAM" id="Phobius"/>
    </source>
</evidence>
<reference evidence="9 10" key="1">
    <citation type="submission" date="2023-03" db="EMBL/GenBank/DDBJ databases">
        <title>High-quality genome of Scylla paramamosain provides insights in environmental adaptation.</title>
        <authorList>
            <person name="Zhang L."/>
        </authorList>
    </citation>
    <scope>NUCLEOTIDE SEQUENCE [LARGE SCALE GENOMIC DNA]</scope>
    <source>
        <strain evidence="9">LZ_2023a</strain>
        <tissue evidence="9">Muscle</tissue>
    </source>
</reference>
<dbReference type="EMBL" id="JARAKH010000016">
    <property type="protein sequence ID" value="KAK8396122.1"/>
    <property type="molecule type" value="Genomic_DNA"/>
</dbReference>
<keyword evidence="2 7" id="KW-0472">Membrane</keyword>
<organism evidence="9 10">
    <name type="scientific">Scylla paramamosain</name>
    <name type="common">Mud crab</name>
    <dbReference type="NCBI Taxonomy" id="85552"/>
    <lineage>
        <taxon>Eukaryota</taxon>
        <taxon>Metazoa</taxon>
        <taxon>Ecdysozoa</taxon>
        <taxon>Arthropoda</taxon>
        <taxon>Crustacea</taxon>
        <taxon>Multicrustacea</taxon>
        <taxon>Malacostraca</taxon>
        <taxon>Eumalacostraca</taxon>
        <taxon>Eucarida</taxon>
        <taxon>Decapoda</taxon>
        <taxon>Pleocyemata</taxon>
        <taxon>Brachyura</taxon>
        <taxon>Eubrachyura</taxon>
        <taxon>Portunoidea</taxon>
        <taxon>Portunidae</taxon>
        <taxon>Portuninae</taxon>
        <taxon>Scylla</taxon>
    </lineage>
</organism>
<dbReference type="Proteomes" id="UP001487740">
    <property type="component" value="Unassembled WGS sequence"/>
</dbReference>
<dbReference type="GO" id="GO:0050839">
    <property type="term" value="F:cell adhesion molecule binding"/>
    <property type="evidence" value="ECO:0007669"/>
    <property type="project" value="TreeGrafter"/>
</dbReference>
<keyword evidence="7" id="KW-1133">Transmembrane helix</keyword>
<evidence type="ECO:0000256" key="6">
    <source>
        <dbReference type="SAM" id="MobiDB-lite"/>
    </source>
</evidence>
<feature type="domain" description="Ig-like" evidence="8">
    <location>
        <begin position="443"/>
        <end position="524"/>
    </location>
</feature>
<evidence type="ECO:0000256" key="5">
    <source>
        <dbReference type="ARBA" id="ARBA00023319"/>
    </source>
</evidence>
<dbReference type="SMART" id="SM00408">
    <property type="entry name" value="IGc2"/>
    <property type="match status" value="4"/>
</dbReference>
<dbReference type="SMART" id="SM00409">
    <property type="entry name" value="IG"/>
    <property type="match status" value="5"/>
</dbReference>
<dbReference type="InterPro" id="IPR007110">
    <property type="entry name" value="Ig-like_dom"/>
</dbReference>
<dbReference type="GO" id="GO:0005911">
    <property type="term" value="C:cell-cell junction"/>
    <property type="evidence" value="ECO:0007669"/>
    <property type="project" value="TreeGrafter"/>
</dbReference>
<dbReference type="GO" id="GO:0098609">
    <property type="term" value="P:cell-cell adhesion"/>
    <property type="evidence" value="ECO:0007669"/>
    <property type="project" value="TreeGrafter"/>
</dbReference>
<proteinExistence type="predicted"/>
<dbReference type="InterPro" id="IPR003598">
    <property type="entry name" value="Ig_sub2"/>
</dbReference>
<dbReference type="EMBL" id="JARAKH010000016">
    <property type="protein sequence ID" value="KAK8396120.1"/>
    <property type="molecule type" value="Genomic_DNA"/>
</dbReference>
<dbReference type="PROSITE" id="PS50835">
    <property type="entry name" value="IG_LIKE"/>
    <property type="match status" value="5"/>
</dbReference>
<comment type="caution">
    <text evidence="9">The sequence shown here is derived from an EMBL/GenBank/DDBJ whole genome shotgun (WGS) entry which is preliminary data.</text>
</comment>
<feature type="transmembrane region" description="Helical" evidence="7">
    <location>
        <begin position="543"/>
        <end position="567"/>
    </location>
</feature>
<evidence type="ECO:0000313" key="10">
    <source>
        <dbReference type="Proteomes" id="UP001487740"/>
    </source>
</evidence>
<dbReference type="Pfam" id="PF13927">
    <property type="entry name" value="Ig_3"/>
    <property type="match status" value="1"/>
</dbReference>
<feature type="domain" description="Ig-like" evidence="8">
    <location>
        <begin position="359"/>
        <end position="436"/>
    </location>
</feature>
<dbReference type="InterPro" id="IPR003599">
    <property type="entry name" value="Ig_sub"/>
</dbReference>
<dbReference type="EMBL" id="JARAKH010000016">
    <property type="protein sequence ID" value="KAK8396121.1"/>
    <property type="molecule type" value="Genomic_DNA"/>
</dbReference>
<evidence type="ECO:0000313" key="9">
    <source>
        <dbReference type="EMBL" id="KAK8396120.1"/>
    </source>
</evidence>
<feature type="compositionally biased region" description="Polar residues" evidence="6">
    <location>
        <begin position="584"/>
        <end position="594"/>
    </location>
</feature>
<dbReference type="Gene3D" id="2.60.40.10">
    <property type="entry name" value="Immunoglobulins"/>
    <property type="match status" value="5"/>
</dbReference>
<dbReference type="GO" id="GO:0005886">
    <property type="term" value="C:plasma membrane"/>
    <property type="evidence" value="ECO:0007669"/>
    <property type="project" value="TreeGrafter"/>
</dbReference>
<dbReference type="InterPro" id="IPR013783">
    <property type="entry name" value="Ig-like_fold"/>
</dbReference>
<dbReference type="InterPro" id="IPR036179">
    <property type="entry name" value="Ig-like_dom_sf"/>
</dbReference>
<keyword evidence="10" id="KW-1185">Reference proteome</keyword>
<dbReference type="EMBL" id="JARAKH010000016">
    <property type="protein sequence ID" value="KAK8396125.1"/>
    <property type="molecule type" value="Genomic_DNA"/>
</dbReference>
<gene>
    <name evidence="9" type="ORF">O3P69_005317</name>
</gene>
<comment type="subcellular location">
    <subcellularLocation>
        <location evidence="1">Membrane</location>
        <topology evidence="1">Single-pass type I membrane protein</topology>
    </subcellularLocation>
</comment>
<feature type="domain" description="Ig-like" evidence="8">
    <location>
        <begin position="273"/>
        <end position="354"/>
    </location>
</feature>
<feature type="region of interest" description="Disordered" evidence="6">
    <location>
        <begin position="577"/>
        <end position="637"/>
    </location>
</feature>
<dbReference type="EMBL" id="JARAKH010000016">
    <property type="protein sequence ID" value="KAK8396124.1"/>
    <property type="molecule type" value="Genomic_DNA"/>
</dbReference>